<dbReference type="Proteomes" id="UP000199371">
    <property type="component" value="Unassembled WGS sequence"/>
</dbReference>
<dbReference type="InterPro" id="IPR043128">
    <property type="entry name" value="Rev_trsase/Diguanyl_cyclase"/>
</dbReference>
<keyword evidence="1" id="KW-0472">Membrane</keyword>
<dbReference type="InterPro" id="IPR029150">
    <property type="entry name" value="dCache_3"/>
</dbReference>
<dbReference type="Gene3D" id="3.30.70.270">
    <property type="match status" value="1"/>
</dbReference>
<gene>
    <name evidence="4" type="ORF">SAMN05660691_00623</name>
</gene>
<dbReference type="PANTHER" id="PTHR44757:SF2">
    <property type="entry name" value="BIOFILM ARCHITECTURE MAINTENANCE PROTEIN MBAA"/>
    <property type="match status" value="1"/>
</dbReference>
<organism evidence="4 5">
    <name type="scientific">Rheinheimera pacifica</name>
    <dbReference type="NCBI Taxonomy" id="173990"/>
    <lineage>
        <taxon>Bacteria</taxon>
        <taxon>Pseudomonadati</taxon>
        <taxon>Pseudomonadota</taxon>
        <taxon>Gammaproteobacteria</taxon>
        <taxon>Chromatiales</taxon>
        <taxon>Chromatiaceae</taxon>
        <taxon>Rheinheimera</taxon>
    </lineage>
</organism>
<protein>
    <submittedName>
        <fullName evidence="4">Diguanylate cyclase (GGDEF) domain-containing protein</fullName>
    </submittedName>
</protein>
<evidence type="ECO:0000313" key="5">
    <source>
        <dbReference type="Proteomes" id="UP000199371"/>
    </source>
</evidence>
<dbReference type="InterPro" id="IPR001633">
    <property type="entry name" value="EAL_dom"/>
</dbReference>
<dbReference type="CDD" id="cd01949">
    <property type="entry name" value="GGDEF"/>
    <property type="match status" value="1"/>
</dbReference>
<dbReference type="Pfam" id="PF00990">
    <property type="entry name" value="GGDEF"/>
    <property type="match status" value="1"/>
</dbReference>
<dbReference type="InterPro" id="IPR035919">
    <property type="entry name" value="EAL_sf"/>
</dbReference>
<feature type="domain" description="GGDEF" evidence="3">
    <location>
        <begin position="402"/>
        <end position="535"/>
    </location>
</feature>
<keyword evidence="1" id="KW-0812">Transmembrane</keyword>
<dbReference type="InterPro" id="IPR052155">
    <property type="entry name" value="Biofilm_reg_signaling"/>
</dbReference>
<feature type="transmembrane region" description="Helical" evidence="1">
    <location>
        <begin position="281"/>
        <end position="299"/>
    </location>
</feature>
<keyword evidence="1" id="KW-1133">Transmembrane helix</keyword>
<keyword evidence="5" id="KW-1185">Reference proteome</keyword>
<evidence type="ECO:0000259" key="2">
    <source>
        <dbReference type="PROSITE" id="PS50883"/>
    </source>
</evidence>
<name>A0A1H6JQX9_9GAMM</name>
<accession>A0A1H6JQX9</accession>
<dbReference type="Pfam" id="PF00563">
    <property type="entry name" value="EAL"/>
    <property type="match status" value="1"/>
</dbReference>
<evidence type="ECO:0000313" key="4">
    <source>
        <dbReference type="EMBL" id="SEH64855.1"/>
    </source>
</evidence>
<dbReference type="SMART" id="SM00267">
    <property type="entry name" value="GGDEF"/>
    <property type="match status" value="1"/>
</dbReference>
<dbReference type="SMART" id="SM00052">
    <property type="entry name" value="EAL"/>
    <property type="match status" value="1"/>
</dbReference>
<dbReference type="PROSITE" id="PS50887">
    <property type="entry name" value="GGDEF"/>
    <property type="match status" value="1"/>
</dbReference>
<dbReference type="PANTHER" id="PTHR44757">
    <property type="entry name" value="DIGUANYLATE CYCLASE DGCP"/>
    <property type="match status" value="1"/>
</dbReference>
<sequence length="808" mass="91479">MRYLSLSWKILLLMLSMLLLLLIWFTSLSLLHMNDQFNRQQALRKTQGQQYFQLYNRSVDQQLLTWMQSFAELQQVTGREGFSRFAAALPGQIESLQLNFALRHLALFSPAQQVIYQSSPQLSAHSNDIVQHTLQQQSPQAMIRCDEQCYKLLTLPLLNADGEVAVVLMVTELTEVLFNLHQTLGTEVALLSYQPGQTITQQFRLLQASDRQLIRQLYQQLPDDIEVGSLRSNGIVIALKDMSYYLHLIPLDPDNAMSYQLLMVEDVSSAMQDKQRYQRQILLVAAGCFVAVLVLILFITRRISSRILQLAAALPLLAQRRYHEFRHASQLPAGLLQDELSTFSQSVLNLSYELEHLDQRLADNTTALQQIAMFDPLTGLANRNLLQQQLRVALAGLPLHSGYVGLLFLDLDKFKTINNSRSHATGDLLLIETAQRLQSLCDHGEVVCRFGGDEFALVMPHISEPQQAELMAWRVLAVFDQPFLQGQGAVSLSASIGISFTAEPALAEEELIRRADLAMYQAKSNGRNCYYVFNEQMSSDLANRLQLEAELRLAISQQQFSLNLQPKVNLRSGQLTGFEALLRWQHPLRGMVGPDEFISVLEQAQLIVDVGYWVFERCCQLSNELAEMGLPHVVIALNLSADQFLQPGLPERFRQLMQQYNVSGQQFELELTESTLVSHVSQTLDIMHQLKALGFSFAIDDFGTGYSSLNYLKRMPVDTIKIDKSFVLGMLDNPSDYQIIVSTIAMVQKLGLQVVAEGVENYQQLQLLQQHHCDLVQGFYFSRPLPEAQLAAFVSQVTQNKWPAQLLR</sequence>
<dbReference type="PROSITE" id="PS50883">
    <property type="entry name" value="EAL"/>
    <property type="match status" value="1"/>
</dbReference>
<dbReference type="Gene3D" id="6.10.340.10">
    <property type="match status" value="1"/>
</dbReference>
<dbReference type="AlphaFoldDB" id="A0A1H6JQX9"/>
<dbReference type="EMBL" id="FNXF01000002">
    <property type="protein sequence ID" value="SEH64855.1"/>
    <property type="molecule type" value="Genomic_DNA"/>
</dbReference>
<dbReference type="CDD" id="cd01948">
    <property type="entry name" value="EAL"/>
    <property type="match status" value="1"/>
</dbReference>
<dbReference type="STRING" id="173990.SAMN05660691_00623"/>
<dbReference type="SUPFAM" id="SSF55073">
    <property type="entry name" value="Nucleotide cyclase"/>
    <property type="match status" value="1"/>
</dbReference>
<dbReference type="OrthoDB" id="8553030at2"/>
<evidence type="ECO:0000259" key="3">
    <source>
        <dbReference type="PROSITE" id="PS50887"/>
    </source>
</evidence>
<dbReference type="InterPro" id="IPR029787">
    <property type="entry name" value="Nucleotide_cyclase"/>
</dbReference>
<dbReference type="InterPro" id="IPR000160">
    <property type="entry name" value="GGDEF_dom"/>
</dbReference>
<dbReference type="NCBIfam" id="TIGR00254">
    <property type="entry name" value="GGDEF"/>
    <property type="match status" value="1"/>
</dbReference>
<feature type="domain" description="EAL" evidence="2">
    <location>
        <begin position="544"/>
        <end position="798"/>
    </location>
</feature>
<proteinExistence type="predicted"/>
<reference evidence="5" key="1">
    <citation type="submission" date="2016-10" db="EMBL/GenBank/DDBJ databases">
        <authorList>
            <person name="Varghese N."/>
            <person name="Submissions S."/>
        </authorList>
    </citation>
    <scope>NUCLEOTIDE SEQUENCE [LARGE SCALE GENOMIC DNA]</scope>
    <source>
        <strain evidence="5">DSM 17616</strain>
    </source>
</reference>
<feature type="transmembrane region" description="Helical" evidence="1">
    <location>
        <begin position="6"/>
        <end position="31"/>
    </location>
</feature>
<dbReference type="Gene3D" id="3.20.20.450">
    <property type="entry name" value="EAL domain"/>
    <property type="match status" value="1"/>
</dbReference>
<dbReference type="RefSeq" id="WP_092790122.1">
    <property type="nucleotide sequence ID" value="NZ_FNXF01000002.1"/>
</dbReference>
<dbReference type="SUPFAM" id="SSF141868">
    <property type="entry name" value="EAL domain-like"/>
    <property type="match status" value="1"/>
</dbReference>
<evidence type="ECO:0000256" key="1">
    <source>
        <dbReference type="SAM" id="Phobius"/>
    </source>
</evidence>
<dbReference type="Pfam" id="PF14827">
    <property type="entry name" value="dCache_3"/>
    <property type="match status" value="1"/>
</dbReference>